<name>A0A4Y2KT33_ARAVE</name>
<protein>
    <submittedName>
        <fullName evidence="1">Uncharacterized protein</fullName>
    </submittedName>
</protein>
<evidence type="ECO:0000313" key="1">
    <source>
        <dbReference type="EMBL" id="GBN04827.1"/>
    </source>
</evidence>
<accession>A0A4Y2KT33</accession>
<evidence type="ECO:0000313" key="2">
    <source>
        <dbReference type="Proteomes" id="UP000499080"/>
    </source>
</evidence>
<dbReference type="AlphaFoldDB" id="A0A4Y2KT33"/>
<proteinExistence type="predicted"/>
<keyword evidence="2" id="KW-1185">Reference proteome</keyword>
<comment type="caution">
    <text evidence="1">The sequence shown here is derived from an EMBL/GenBank/DDBJ whole genome shotgun (WGS) entry which is preliminary data.</text>
</comment>
<organism evidence="1 2">
    <name type="scientific">Araneus ventricosus</name>
    <name type="common">Orbweaver spider</name>
    <name type="synonym">Epeira ventricosa</name>
    <dbReference type="NCBI Taxonomy" id="182803"/>
    <lineage>
        <taxon>Eukaryota</taxon>
        <taxon>Metazoa</taxon>
        <taxon>Ecdysozoa</taxon>
        <taxon>Arthropoda</taxon>
        <taxon>Chelicerata</taxon>
        <taxon>Arachnida</taxon>
        <taxon>Araneae</taxon>
        <taxon>Araneomorphae</taxon>
        <taxon>Entelegynae</taxon>
        <taxon>Araneoidea</taxon>
        <taxon>Araneidae</taxon>
        <taxon>Araneus</taxon>
    </lineage>
</organism>
<dbReference type="EMBL" id="BGPR01004919">
    <property type="protein sequence ID" value="GBN04827.1"/>
    <property type="molecule type" value="Genomic_DNA"/>
</dbReference>
<gene>
    <name evidence="1" type="ORF">AVEN_1914_1</name>
</gene>
<dbReference type="Proteomes" id="UP000499080">
    <property type="component" value="Unassembled WGS sequence"/>
</dbReference>
<reference evidence="1 2" key="1">
    <citation type="journal article" date="2019" name="Sci. Rep.">
        <title>Orb-weaving spider Araneus ventricosus genome elucidates the spidroin gene catalogue.</title>
        <authorList>
            <person name="Kono N."/>
            <person name="Nakamura H."/>
            <person name="Ohtoshi R."/>
            <person name="Moran D.A.P."/>
            <person name="Shinohara A."/>
            <person name="Yoshida Y."/>
            <person name="Fujiwara M."/>
            <person name="Mori M."/>
            <person name="Tomita M."/>
            <person name="Arakawa K."/>
        </authorList>
    </citation>
    <scope>NUCLEOTIDE SEQUENCE [LARGE SCALE GENOMIC DNA]</scope>
</reference>
<sequence>MHSDRYLARHHLVYRWLQGSTGPGHFTNFVGSLVFDTLSHYLVGPVVSLSYLKTADEESIYVNRTSAGVQTLKYCSVLQIVKVSLDVNSEH</sequence>